<dbReference type="Gene3D" id="3.40.50.300">
    <property type="entry name" value="P-loop containing nucleotide triphosphate hydrolases"/>
    <property type="match status" value="1"/>
</dbReference>
<dbReference type="GO" id="GO:0005524">
    <property type="term" value="F:ATP binding"/>
    <property type="evidence" value="ECO:0007669"/>
    <property type="project" value="UniProtKB-UniRule"/>
</dbReference>
<dbReference type="InterPro" id="IPR037219">
    <property type="entry name" value="Peptidase_M41-like"/>
</dbReference>
<comment type="similarity">
    <text evidence="14 15">In the central section; belongs to the AAA ATPase family.</text>
</comment>
<dbReference type="GO" id="GO:0004222">
    <property type="term" value="F:metalloendopeptidase activity"/>
    <property type="evidence" value="ECO:0007669"/>
    <property type="project" value="InterPro"/>
</dbReference>
<dbReference type="Gene3D" id="1.20.58.760">
    <property type="entry name" value="Peptidase M41"/>
    <property type="match status" value="1"/>
</dbReference>
<dbReference type="InterPro" id="IPR003959">
    <property type="entry name" value="ATPase_AAA_core"/>
</dbReference>
<dbReference type="InterPro" id="IPR003593">
    <property type="entry name" value="AAA+_ATPase"/>
</dbReference>
<evidence type="ECO:0000259" key="17">
    <source>
        <dbReference type="SMART" id="SM00382"/>
    </source>
</evidence>
<dbReference type="GO" id="GO:0004176">
    <property type="term" value="F:ATP-dependent peptidase activity"/>
    <property type="evidence" value="ECO:0007669"/>
    <property type="project" value="InterPro"/>
</dbReference>
<sequence>MNKAAKNIIIILITFLAISAIFALLNPQALQKSNEVSLSSLAQQINQASIKEIQVSGDKIIAVDNQGKKIASRKETGVSLNDSLKALGVNEETLKPVNIKIEEEKQGVMGWLFPLSLILPIVIFVLFFWLIARQARGGGMGQGFNFLKTPAKLFGDGKDDKKTEKVTFDDIAGIEEAKDEIKEVVDFLKNPKKYQALGARIPRGVLLVGPPGVGKTLLARCVANEAKVPFFSMVGSEFIELFVGVGASRTRALFQEAKKHQPCILFIDELDAIGKMRMPGMGGGHEEREQTLNQILAEMDGFERDTNIIILGATNKPESLDPALLRPGRFDRRVVLDLPDIKGREEILQIHCKGKPLDPDAKIIEVAERTPGFSGADLANLVNEAAILAAKKNKTAISQTELLESIEKVLLGPERKSHLLSEKEKEISAYHEAGHALMATSLPHAEDVRKISIVARGMAAGYTLSLPKQEKRIKTKSEFLAELAVLLSGYTAERLTYNELSTGAANDLKKASELARDLVTKYGMAKFGPIVFGVRDSMTFLGWEQETEKNYSEKTANEIDEEIARFIREAEAVAVKILTQKKAMLIKIAKVLIEKETIEKEEFEELINIVKRVGTKKRV</sequence>
<accession>A0A2H0UWD1</accession>
<dbReference type="InterPro" id="IPR011546">
    <property type="entry name" value="Pept_M41_FtsH_extracell"/>
</dbReference>
<keyword evidence="9 15" id="KW-0862">Zinc</keyword>
<evidence type="ECO:0000256" key="3">
    <source>
        <dbReference type="ARBA" id="ARBA00022475"/>
    </source>
</evidence>
<feature type="domain" description="AAA+ ATPase" evidence="17">
    <location>
        <begin position="201"/>
        <end position="340"/>
    </location>
</feature>
<dbReference type="HAMAP" id="MF_01458">
    <property type="entry name" value="FtsH"/>
    <property type="match status" value="1"/>
</dbReference>
<dbReference type="InterPro" id="IPR027417">
    <property type="entry name" value="P-loop_NTPase"/>
</dbReference>
<dbReference type="PROSITE" id="PS00674">
    <property type="entry name" value="AAA"/>
    <property type="match status" value="1"/>
</dbReference>
<keyword evidence="11 15" id="KW-1133">Transmembrane helix</keyword>
<evidence type="ECO:0000313" key="19">
    <source>
        <dbReference type="Proteomes" id="UP000228906"/>
    </source>
</evidence>
<keyword evidence="18" id="KW-0132">Cell division</keyword>
<dbReference type="GO" id="GO:0016887">
    <property type="term" value="F:ATP hydrolysis activity"/>
    <property type="evidence" value="ECO:0007669"/>
    <property type="project" value="UniProtKB-UniRule"/>
</dbReference>
<dbReference type="SUPFAM" id="SSF140990">
    <property type="entry name" value="FtsH protease domain-like"/>
    <property type="match status" value="1"/>
</dbReference>
<proteinExistence type="inferred from homology"/>
<gene>
    <name evidence="15" type="primary">ftsH</name>
    <name evidence="18" type="ORF">COU03_02840</name>
</gene>
<comment type="subunit">
    <text evidence="15">Homohexamer.</text>
</comment>
<reference evidence="19" key="1">
    <citation type="submission" date="2017-09" db="EMBL/GenBank/DDBJ databases">
        <title>Depth-based differentiation of microbial function through sediment-hosted aquifers and enrichment of novel symbionts in the deep terrestrial subsurface.</title>
        <authorList>
            <person name="Probst A.J."/>
            <person name="Ladd B."/>
            <person name="Jarett J.K."/>
            <person name="Geller-Mcgrath D.E."/>
            <person name="Sieber C.M.K."/>
            <person name="Emerson J.B."/>
            <person name="Anantharaman K."/>
            <person name="Thomas B.C."/>
            <person name="Malmstrom R."/>
            <person name="Stieglmeier M."/>
            <person name="Klingl A."/>
            <person name="Woyke T."/>
            <person name="Ryan C.M."/>
            <person name="Banfield J.F."/>
        </authorList>
    </citation>
    <scope>NUCLEOTIDE SEQUENCE [LARGE SCALE GENOMIC DNA]</scope>
</reference>
<dbReference type="EC" id="3.4.24.-" evidence="15"/>
<keyword evidence="3 15" id="KW-1003">Cell membrane</keyword>
<evidence type="ECO:0000256" key="2">
    <source>
        <dbReference type="ARBA" id="ARBA00010044"/>
    </source>
</evidence>
<evidence type="ECO:0000256" key="5">
    <source>
        <dbReference type="ARBA" id="ARBA00022692"/>
    </source>
</evidence>
<dbReference type="GO" id="GO:0005886">
    <property type="term" value="C:plasma membrane"/>
    <property type="evidence" value="ECO:0007669"/>
    <property type="project" value="UniProtKB-SubCell"/>
</dbReference>
<keyword evidence="12 15" id="KW-0482">Metalloprotease</keyword>
<dbReference type="CDD" id="cd19501">
    <property type="entry name" value="RecA-like_FtsH"/>
    <property type="match status" value="1"/>
</dbReference>
<comment type="subcellular location">
    <subcellularLocation>
        <location evidence="15">Cell membrane</location>
        <topology evidence="15">Multi-pass membrane protein</topology>
        <orientation evidence="15">Cytoplasmic side</orientation>
    </subcellularLocation>
    <subcellularLocation>
        <location evidence="1">Membrane</location>
    </subcellularLocation>
</comment>
<evidence type="ECO:0000256" key="6">
    <source>
        <dbReference type="ARBA" id="ARBA00022723"/>
    </source>
</evidence>
<evidence type="ECO:0000313" key="18">
    <source>
        <dbReference type="EMBL" id="PIR91174.1"/>
    </source>
</evidence>
<comment type="similarity">
    <text evidence="2 15">In the C-terminal section; belongs to the peptidase M41 family.</text>
</comment>
<dbReference type="Proteomes" id="UP000228906">
    <property type="component" value="Unassembled WGS sequence"/>
</dbReference>
<feature type="binding site" evidence="15">
    <location>
        <position position="507"/>
    </location>
    <ligand>
        <name>Zn(2+)</name>
        <dbReference type="ChEBI" id="CHEBI:29105"/>
        <note>catalytic</note>
    </ligand>
</feature>
<comment type="function">
    <text evidence="15">Acts as a processive, ATP-dependent zinc metallopeptidase for both cytoplasmic and membrane proteins. Plays a role in the quality control of integral membrane proteins.</text>
</comment>
<evidence type="ECO:0000256" key="4">
    <source>
        <dbReference type="ARBA" id="ARBA00022670"/>
    </source>
</evidence>
<keyword evidence="6 15" id="KW-0479">Metal-binding</keyword>
<comment type="caution">
    <text evidence="18">The sequence shown here is derived from an EMBL/GenBank/DDBJ whole genome shotgun (WGS) entry which is preliminary data.</text>
</comment>
<evidence type="ECO:0000256" key="14">
    <source>
        <dbReference type="ARBA" id="ARBA00061570"/>
    </source>
</evidence>
<organism evidence="18 19">
    <name type="scientific">bacterium (Candidatus Gribaldobacteria) CG10_big_fil_rev_8_21_14_0_10_41_12</name>
    <dbReference type="NCBI Taxonomy" id="2014277"/>
    <lineage>
        <taxon>Bacteria</taxon>
        <taxon>Candidatus Gribaldobacteria</taxon>
    </lineage>
</organism>
<dbReference type="FunFam" id="1.20.58.760:FF:000001">
    <property type="entry name" value="ATP-dependent zinc metalloprotease FtsH"/>
    <property type="match status" value="1"/>
</dbReference>
<evidence type="ECO:0000256" key="10">
    <source>
        <dbReference type="ARBA" id="ARBA00022840"/>
    </source>
</evidence>
<dbReference type="NCBIfam" id="TIGR01241">
    <property type="entry name" value="FtsH_fam"/>
    <property type="match status" value="1"/>
</dbReference>
<keyword evidence="4 15" id="KW-0645">Protease</keyword>
<comment type="similarity">
    <text evidence="16">Belongs to the AAA ATPase family.</text>
</comment>
<evidence type="ECO:0000256" key="16">
    <source>
        <dbReference type="RuleBase" id="RU003651"/>
    </source>
</evidence>
<dbReference type="FunFam" id="3.40.50.300:FF:000001">
    <property type="entry name" value="ATP-dependent zinc metalloprotease FtsH"/>
    <property type="match status" value="1"/>
</dbReference>
<evidence type="ECO:0000256" key="12">
    <source>
        <dbReference type="ARBA" id="ARBA00023049"/>
    </source>
</evidence>
<dbReference type="InterPro" id="IPR003960">
    <property type="entry name" value="ATPase_AAA_CS"/>
</dbReference>
<keyword evidence="10 15" id="KW-0067">ATP-binding</keyword>
<evidence type="ECO:0000256" key="11">
    <source>
        <dbReference type="ARBA" id="ARBA00022989"/>
    </source>
</evidence>
<feature type="active site" evidence="15">
    <location>
        <position position="432"/>
    </location>
</feature>
<dbReference type="SUPFAM" id="SSF52540">
    <property type="entry name" value="P-loop containing nucleoside triphosphate hydrolases"/>
    <property type="match status" value="1"/>
</dbReference>
<dbReference type="Pfam" id="PF01434">
    <property type="entry name" value="Peptidase_M41"/>
    <property type="match status" value="1"/>
</dbReference>
<evidence type="ECO:0000256" key="7">
    <source>
        <dbReference type="ARBA" id="ARBA00022741"/>
    </source>
</evidence>
<dbReference type="FunFam" id="1.10.8.60:FF:000001">
    <property type="entry name" value="ATP-dependent zinc metalloprotease FtsH"/>
    <property type="match status" value="1"/>
</dbReference>
<comment type="cofactor">
    <cofactor evidence="15">
        <name>Zn(2+)</name>
        <dbReference type="ChEBI" id="CHEBI:29105"/>
    </cofactor>
    <text evidence="15">Binds 1 zinc ion per subunit.</text>
</comment>
<dbReference type="SMART" id="SM00382">
    <property type="entry name" value="AAA"/>
    <property type="match status" value="1"/>
</dbReference>
<evidence type="ECO:0000256" key="15">
    <source>
        <dbReference type="HAMAP-Rule" id="MF_01458"/>
    </source>
</evidence>
<dbReference type="GO" id="GO:0006508">
    <property type="term" value="P:proteolysis"/>
    <property type="evidence" value="ECO:0007669"/>
    <property type="project" value="UniProtKB-KW"/>
</dbReference>
<dbReference type="AlphaFoldDB" id="A0A2H0UWD1"/>
<protein>
    <recommendedName>
        <fullName evidence="15">ATP-dependent zinc metalloprotease FtsH</fullName>
        <ecNumber evidence="15">3.4.24.-</ecNumber>
    </recommendedName>
</protein>
<dbReference type="Pfam" id="PF00004">
    <property type="entry name" value="AAA"/>
    <property type="match status" value="1"/>
</dbReference>
<keyword evidence="5 15" id="KW-0812">Transmembrane</keyword>
<evidence type="ECO:0000256" key="8">
    <source>
        <dbReference type="ARBA" id="ARBA00022801"/>
    </source>
</evidence>
<dbReference type="Pfam" id="PF06480">
    <property type="entry name" value="FtsH_ext"/>
    <property type="match status" value="1"/>
</dbReference>
<dbReference type="GO" id="GO:0030163">
    <property type="term" value="P:protein catabolic process"/>
    <property type="evidence" value="ECO:0007669"/>
    <property type="project" value="UniProtKB-UniRule"/>
</dbReference>
<keyword evidence="13 15" id="KW-0472">Membrane</keyword>
<dbReference type="GO" id="GO:0051301">
    <property type="term" value="P:cell division"/>
    <property type="evidence" value="ECO:0007669"/>
    <property type="project" value="UniProtKB-KW"/>
</dbReference>
<feature type="binding site" evidence="15">
    <location>
        <position position="431"/>
    </location>
    <ligand>
        <name>Zn(2+)</name>
        <dbReference type="ChEBI" id="CHEBI:29105"/>
        <note>catalytic</note>
    </ligand>
</feature>
<feature type="transmembrane region" description="Helical" evidence="15">
    <location>
        <begin position="7"/>
        <end position="25"/>
    </location>
</feature>
<keyword evidence="7 15" id="KW-0547">Nucleotide-binding</keyword>
<keyword evidence="18" id="KW-0131">Cell cycle</keyword>
<dbReference type="Gene3D" id="1.10.8.60">
    <property type="match status" value="1"/>
</dbReference>
<keyword evidence="8 15" id="KW-0378">Hydrolase</keyword>
<dbReference type="PANTHER" id="PTHR23076:SF97">
    <property type="entry name" value="ATP-DEPENDENT ZINC METALLOPROTEASE YME1L1"/>
    <property type="match status" value="1"/>
</dbReference>
<feature type="transmembrane region" description="Helical" evidence="15">
    <location>
        <begin position="111"/>
        <end position="132"/>
    </location>
</feature>
<dbReference type="Pfam" id="PF17862">
    <property type="entry name" value="AAA_lid_3"/>
    <property type="match status" value="1"/>
</dbReference>
<dbReference type="GO" id="GO:0008270">
    <property type="term" value="F:zinc ion binding"/>
    <property type="evidence" value="ECO:0007669"/>
    <property type="project" value="UniProtKB-UniRule"/>
</dbReference>
<evidence type="ECO:0000256" key="1">
    <source>
        <dbReference type="ARBA" id="ARBA00004370"/>
    </source>
</evidence>
<evidence type="ECO:0000256" key="9">
    <source>
        <dbReference type="ARBA" id="ARBA00022833"/>
    </source>
</evidence>
<dbReference type="PANTHER" id="PTHR23076">
    <property type="entry name" value="METALLOPROTEASE M41 FTSH"/>
    <property type="match status" value="1"/>
</dbReference>
<dbReference type="InterPro" id="IPR000642">
    <property type="entry name" value="Peptidase_M41"/>
</dbReference>
<feature type="binding site" evidence="15">
    <location>
        <position position="435"/>
    </location>
    <ligand>
        <name>Zn(2+)</name>
        <dbReference type="ChEBI" id="CHEBI:29105"/>
        <note>catalytic</note>
    </ligand>
</feature>
<name>A0A2H0UWD1_9BACT</name>
<feature type="binding site" evidence="15">
    <location>
        <begin position="209"/>
        <end position="216"/>
    </location>
    <ligand>
        <name>ATP</name>
        <dbReference type="ChEBI" id="CHEBI:30616"/>
    </ligand>
</feature>
<dbReference type="EMBL" id="PFAV01000051">
    <property type="protein sequence ID" value="PIR91174.1"/>
    <property type="molecule type" value="Genomic_DNA"/>
</dbReference>
<evidence type="ECO:0000256" key="13">
    <source>
        <dbReference type="ARBA" id="ARBA00023136"/>
    </source>
</evidence>
<dbReference type="InterPro" id="IPR041569">
    <property type="entry name" value="AAA_lid_3"/>
</dbReference>
<dbReference type="InterPro" id="IPR005936">
    <property type="entry name" value="FtsH"/>
</dbReference>